<feature type="compositionally biased region" description="Basic residues" evidence="3">
    <location>
        <begin position="1"/>
        <end position="10"/>
    </location>
</feature>
<dbReference type="EMBL" id="MU856998">
    <property type="protein sequence ID" value="KAK4151823.1"/>
    <property type="molecule type" value="Genomic_DNA"/>
</dbReference>
<accession>A0AAN6ZVI1</accession>
<keyword evidence="4" id="KW-0472">Membrane</keyword>
<dbReference type="InterPro" id="IPR051609">
    <property type="entry name" value="NmrA/Isoflavone_reductase-like"/>
</dbReference>
<dbReference type="PANTHER" id="PTHR47706">
    <property type="entry name" value="NMRA-LIKE FAMILY PROTEIN"/>
    <property type="match status" value="1"/>
</dbReference>
<dbReference type="InterPro" id="IPR036291">
    <property type="entry name" value="NAD(P)-bd_dom_sf"/>
</dbReference>
<evidence type="ECO:0000256" key="4">
    <source>
        <dbReference type="SAM" id="Phobius"/>
    </source>
</evidence>
<evidence type="ECO:0000256" key="3">
    <source>
        <dbReference type="SAM" id="MobiDB-lite"/>
    </source>
</evidence>
<dbReference type="PANTHER" id="PTHR47706:SF6">
    <property type="entry name" value="NMRA-LIKE FAMILY PROTEIN (AFU_ORTHOLOGUE AFUA_6G00280)"/>
    <property type="match status" value="1"/>
</dbReference>
<dbReference type="Gene3D" id="3.40.50.720">
    <property type="entry name" value="NAD(P)-binding Rossmann-like Domain"/>
    <property type="match status" value="1"/>
</dbReference>
<evidence type="ECO:0000256" key="1">
    <source>
        <dbReference type="ARBA" id="ARBA00022857"/>
    </source>
</evidence>
<keyword evidence="4" id="KW-0812">Transmembrane</keyword>
<evidence type="ECO:0000313" key="6">
    <source>
        <dbReference type="Proteomes" id="UP001302745"/>
    </source>
</evidence>
<keyword evidence="1" id="KW-0521">NADP</keyword>
<organism evidence="5 6">
    <name type="scientific">Chaetomidium leptoderma</name>
    <dbReference type="NCBI Taxonomy" id="669021"/>
    <lineage>
        <taxon>Eukaryota</taxon>
        <taxon>Fungi</taxon>
        <taxon>Dikarya</taxon>
        <taxon>Ascomycota</taxon>
        <taxon>Pezizomycotina</taxon>
        <taxon>Sordariomycetes</taxon>
        <taxon>Sordariomycetidae</taxon>
        <taxon>Sordariales</taxon>
        <taxon>Chaetomiaceae</taxon>
        <taxon>Chaetomidium</taxon>
    </lineage>
</organism>
<gene>
    <name evidence="5" type="ORF">C8A00DRAFT_45013</name>
</gene>
<dbReference type="Proteomes" id="UP001302745">
    <property type="component" value="Unassembled WGS sequence"/>
</dbReference>
<reference evidence="5" key="2">
    <citation type="submission" date="2023-05" db="EMBL/GenBank/DDBJ databases">
        <authorList>
            <consortium name="Lawrence Berkeley National Laboratory"/>
            <person name="Steindorff A."/>
            <person name="Hensen N."/>
            <person name="Bonometti L."/>
            <person name="Westerberg I."/>
            <person name="Brannstrom I.O."/>
            <person name="Guillou S."/>
            <person name="Cros-Aarteil S."/>
            <person name="Calhoun S."/>
            <person name="Haridas S."/>
            <person name="Kuo A."/>
            <person name="Mondo S."/>
            <person name="Pangilinan J."/>
            <person name="Riley R."/>
            <person name="Labutti K."/>
            <person name="Andreopoulos B."/>
            <person name="Lipzen A."/>
            <person name="Chen C."/>
            <person name="Yanf M."/>
            <person name="Daum C."/>
            <person name="Ng V."/>
            <person name="Clum A."/>
            <person name="Ohm R."/>
            <person name="Martin F."/>
            <person name="Silar P."/>
            <person name="Natvig D."/>
            <person name="Lalanne C."/>
            <person name="Gautier V."/>
            <person name="Ament-Velasquez S.L."/>
            <person name="Kruys A."/>
            <person name="Hutchinson M.I."/>
            <person name="Powell A.J."/>
            <person name="Barry K."/>
            <person name="Miller A.N."/>
            <person name="Grigoriev I.V."/>
            <person name="Debuchy R."/>
            <person name="Gladieux P."/>
            <person name="Thoren M.H."/>
            <person name="Johannesson H."/>
        </authorList>
    </citation>
    <scope>NUCLEOTIDE SEQUENCE</scope>
    <source>
        <strain evidence="5">CBS 538.74</strain>
    </source>
</reference>
<protein>
    <submittedName>
        <fullName evidence="5">Isoflavone reductase P3</fullName>
    </submittedName>
</protein>
<name>A0AAN6ZVI1_9PEZI</name>
<feature type="transmembrane region" description="Helical" evidence="4">
    <location>
        <begin position="199"/>
        <end position="217"/>
    </location>
</feature>
<dbReference type="SUPFAM" id="SSF51735">
    <property type="entry name" value="NAD(P)-binding Rossmann-fold domains"/>
    <property type="match status" value="1"/>
</dbReference>
<reference evidence="5" key="1">
    <citation type="journal article" date="2023" name="Mol. Phylogenet. Evol.">
        <title>Genome-scale phylogeny and comparative genomics of the fungal order Sordariales.</title>
        <authorList>
            <person name="Hensen N."/>
            <person name="Bonometti L."/>
            <person name="Westerberg I."/>
            <person name="Brannstrom I.O."/>
            <person name="Guillou S."/>
            <person name="Cros-Aarteil S."/>
            <person name="Calhoun S."/>
            <person name="Haridas S."/>
            <person name="Kuo A."/>
            <person name="Mondo S."/>
            <person name="Pangilinan J."/>
            <person name="Riley R."/>
            <person name="LaButti K."/>
            <person name="Andreopoulos B."/>
            <person name="Lipzen A."/>
            <person name="Chen C."/>
            <person name="Yan M."/>
            <person name="Daum C."/>
            <person name="Ng V."/>
            <person name="Clum A."/>
            <person name="Steindorff A."/>
            <person name="Ohm R.A."/>
            <person name="Martin F."/>
            <person name="Silar P."/>
            <person name="Natvig D.O."/>
            <person name="Lalanne C."/>
            <person name="Gautier V."/>
            <person name="Ament-Velasquez S.L."/>
            <person name="Kruys A."/>
            <person name="Hutchinson M.I."/>
            <person name="Powell A.J."/>
            <person name="Barry K."/>
            <person name="Miller A.N."/>
            <person name="Grigoriev I.V."/>
            <person name="Debuchy R."/>
            <person name="Gladieux P."/>
            <person name="Hiltunen Thoren M."/>
            <person name="Johannesson H."/>
        </authorList>
    </citation>
    <scope>NUCLEOTIDE SEQUENCE</scope>
    <source>
        <strain evidence="5">CBS 538.74</strain>
    </source>
</reference>
<evidence type="ECO:0000313" key="5">
    <source>
        <dbReference type="EMBL" id="KAK4151823.1"/>
    </source>
</evidence>
<sequence>MAHKTRHRPRPGFTLQINHVPPPNPPPHPTSILVIGAGELGTAILSALTTHPNNNHTSNTTTTTKIAVLRRASTLASPDPAQQSAIARLASLGITSETGDFIHSPLPELIAVFAKYNVVIQAGGYGAPGGTLLRVAEAAVAAGVRVFVPWQFGVDYAAVSAADQQGGGGGGLEASGHGELFGEMLAVRAMLRGQNGTRWVVVSTGLFMSFLFLRGFGAVDLEGKVLRGLGGWGNRVTVTDVDGIGRMVAEVVYQPPDGNVVYVAGDTVSYGEVADIVEGVYGGGFKREVWDREYLRKRLEEEPEDLMLKYQNAFAAGVGYVKENKNRLTESAD</sequence>
<dbReference type="AlphaFoldDB" id="A0AAN6ZVI1"/>
<keyword evidence="6" id="KW-1185">Reference proteome</keyword>
<evidence type="ECO:0000256" key="2">
    <source>
        <dbReference type="ARBA" id="ARBA00023002"/>
    </source>
</evidence>
<dbReference type="Gene3D" id="3.90.25.10">
    <property type="entry name" value="UDP-galactose 4-epimerase, domain 1"/>
    <property type="match status" value="1"/>
</dbReference>
<keyword evidence="2" id="KW-0560">Oxidoreductase</keyword>
<keyword evidence="4" id="KW-1133">Transmembrane helix</keyword>
<feature type="region of interest" description="Disordered" evidence="3">
    <location>
        <begin position="1"/>
        <end position="28"/>
    </location>
</feature>
<dbReference type="GO" id="GO:0016491">
    <property type="term" value="F:oxidoreductase activity"/>
    <property type="evidence" value="ECO:0007669"/>
    <property type="project" value="UniProtKB-KW"/>
</dbReference>
<proteinExistence type="predicted"/>
<comment type="caution">
    <text evidence="5">The sequence shown here is derived from an EMBL/GenBank/DDBJ whole genome shotgun (WGS) entry which is preliminary data.</text>
</comment>